<dbReference type="Pfam" id="PF02566">
    <property type="entry name" value="OsmC"/>
    <property type="match status" value="1"/>
</dbReference>
<name>A0A420VS51_9SPHI</name>
<protein>
    <submittedName>
        <fullName evidence="1">OsmC family peroxiredoxin</fullName>
    </submittedName>
</protein>
<proteinExistence type="predicted"/>
<dbReference type="PANTHER" id="PTHR42830:SF2">
    <property type="entry name" value="OSMC_OHR FAMILY PROTEIN"/>
    <property type="match status" value="1"/>
</dbReference>
<sequence length="136" mass="14626">MAINMRAVWKGSFKQGNGKLGIENSELNGVSFQPFFAKSDGSFTNPEELLASAHATCYAMTLAYILSESGISADSLETSVSLVVENNVVKSSNLNLEAKIPDIDNDRFQQFAGKAKDMCTIGNALSVEINLKASLK</sequence>
<dbReference type="InterPro" id="IPR052707">
    <property type="entry name" value="OsmC_Ohr_Peroxiredoxin"/>
</dbReference>
<dbReference type="Proteomes" id="UP000282423">
    <property type="component" value="Unassembled WGS sequence"/>
</dbReference>
<dbReference type="InterPro" id="IPR036102">
    <property type="entry name" value="OsmC/Ohrsf"/>
</dbReference>
<comment type="caution">
    <text evidence="1">The sequence shown here is derived from an EMBL/GenBank/DDBJ whole genome shotgun (WGS) entry which is preliminary data.</text>
</comment>
<dbReference type="InterPro" id="IPR019904">
    <property type="entry name" value="Peroxiredoxin_OsmC"/>
</dbReference>
<accession>A0A420VS51</accession>
<evidence type="ECO:0000313" key="1">
    <source>
        <dbReference type="EMBL" id="RKO69208.1"/>
    </source>
</evidence>
<keyword evidence="2" id="KW-1185">Reference proteome</keyword>
<dbReference type="RefSeq" id="WP_121126642.1">
    <property type="nucleotide sequence ID" value="NZ_RBWS01000022.1"/>
</dbReference>
<dbReference type="Gene3D" id="3.30.300.20">
    <property type="match status" value="1"/>
</dbReference>
<dbReference type="GO" id="GO:0004601">
    <property type="term" value="F:peroxidase activity"/>
    <property type="evidence" value="ECO:0007669"/>
    <property type="project" value="InterPro"/>
</dbReference>
<dbReference type="InterPro" id="IPR003718">
    <property type="entry name" value="OsmC/Ohr_fam"/>
</dbReference>
<dbReference type="NCBIfam" id="TIGR03562">
    <property type="entry name" value="osmo_induc_OsmC"/>
    <property type="match status" value="1"/>
</dbReference>
<reference evidence="1 2" key="1">
    <citation type="submission" date="2018-10" db="EMBL/GenBank/DDBJ databases">
        <title>Sphingobacterium sp. M05W1-28.</title>
        <authorList>
            <person name="Cai H."/>
        </authorList>
    </citation>
    <scope>NUCLEOTIDE SEQUENCE [LARGE SCALE GENOMIC DNA]</scope>
    <source>
        <strain evidence="1 2">M05W1-28</strain>
    </source>
</reference>
<dbReference type="InterPro" id="IPR015946">
    <property type="entry name" value="KH_dom-like_a/b"/>
</dbReference>
<evidence type="ECO:0000313" key="2">
    <source>
        <dbReference type="Proteomes" id="UP000282423"/>
    </source>
</evidence>
<dbReference type="EMBL" id="RBWS01000022">
    <property type="protein sequence ID" value="RKO69208.1"/>
    <property type="molecule type" value="Genomic_DNA"/>
</dbReference>
<dbReference type="AlphaFoldDB" id="A0A420VS51"/>
<organism evidence="1 2">
    <name type="scientific">Sphingobacterium puteale</name>
    <dbReference type="NCBI Taxonomy" id="2420510"/>
    <lineage>
        <taxon>Bacteria</taxon>
        <taxon>Pseudomonadati</taxon>
        <taxon>Bacteroidota</taxon>
        <taxon>Sphingobacteriia</taxon>
        <taxon>Sphingobacteriales</taxon>
        <taxon>Sphingobacteriaceae</taxon>
        <taxon>Sphingobacterium</taxon>
    </lineage>
</organism>
<dbReference type="SUPFAM" id="SSF82784">
    <property type="entry name" value="OsmC-like"/>
    <property type="match status" value="1"/>
</dbReference>
<dbReference type="PANTHER" id="PTHR42830">
    <property type="entry name" value="OSMOTICALLY INDUCIBLE FAMILY PROTEIN"/>
    <property type="match status" value="1"/>
</dbReference>
<dbReference type="GO" id="GO:0006979">
    <property type="term" value="P:response to oxidative stress"/>
    <property type="evidence" value="ECO:0007669"/>
    <property type="project" value="InterPro"/>
</dbReference>
<gene>
    <name evidence="1" type="ORF">D7322_23545</name>
</gene>
<dbReference type="OrthoDB" id="9807532at2"/>